<organism evidence="3 4">
    <name type="scientific">Candidatus Borkfalkia avicola</name>
    <dbReference type="NCBI Taxonomy" id="2838503"/>
    <lineage>
        <taxon>Bacteria</taxon>
        <taxon>Bacillati</taxon>
        <taxon>Bacillota</taxon>
        <taxon>Clostridia</taxon>
        <taxon>Christensenellales</taxon>
        <taxon>Christensenellaceae</taxon>
        <taxon>Candidatus Borkfalkia</taxon>
    </lineage>
</organism>
<comment type="caution">
    <text evidence="3">The sequence shown here is derived from an EMBL/GenBank/DDBJ whole genome shotgun (WGS) entry which is preliminary data.</text>
</comment>
<evidence type="ECO:0000313" key="3">
    <source>
        <dbReference type="EMBL" id="HIZ10017.1"/>
    </source>
</evidence>
<protein>
    <recommendedName>
        <fullName evidence="5">Competence protein</fullName>
    </recommendedName>
</protein>
<proteinExistence type="predicted"/>
<name>A0A9D2II67_9FIRM</name>
<evidence type="ECO:0000259" key="2">
    <source>
        <dbReference type="Pfam" id="PF25164"/>
    </source>
</evidence>
<reference evidence="3" key="2">
    <citation type="submission" date="2021-04" db="EMBL/GenBank/DDBJ databases">
        <authorList>
            <person name="Gilroy R."/>
        </authorList>
    </citation>
    <scope>NUCLEOTIDE SEQUENCE</scope>
    <source>
        <strain evidence="3">CHK192-19661</strain>
    </source>
</reference>
<sequence length="276" mass="32747">MFIALDTNRNRISIENAIKGNQYFCPICGEILTIRATESLAVKTHFAHKRGTICYDDWKHDMSEWHLSWQRQFPEQYREVVIEKNGIKHRADICINGTVIEFQHSPITGEEITKRNAFYLSCGYQVVWVFDATDRIKNYIEDSIDPMKCRDDDLCWKRAKQQFAIKIPPQVKIFIQYKTSISNPQYANQEFDIMLLLTKISPKDFTFYKTYPNYIIANNFLKQYGISINDDVLSIDDIINQTQSYIQQERARQYEASRRQIMNSMLGQRPKRRWRL</sequence>
<reference evidence="3" key="1">
    <citation type="journal article" date="2021" name="PeerJ">
        <title>Extensive microbial diversity within the chicken gut microbiome revealed by metagenomics and culture.</title>
        <authorList>
            <person name="Gilroy R."/>
            <person name="Ravi A."/>
            <person name="Getino M."/>
            <person name="Pursley I."/>
            <person name="Horton D.L."/>
            <person name="Alikhan N.F."/>
            <person name="Baker D."/>
            <person name="Gharbi K."/>
            <person name="Hall N."/>
            <person name="Watson M."/>
            <person name="Adriaenssens E.M."/>
            <person name="Foster-Nyarko E."/>
            <person name="Jarju S."/>
            <person name="Secka A."/>
            <person name="Antonio M."/>
            <person name="Oren A."/>
            <person name="Chaudhuri R.R."/>
            <person name="La Ragione R."/>
            <person name="Hildebrand F."/>
            <person name="Pallen M.J."/>
        </authorList>
    </citation>
    <scope>NUCLEOTIDE SEQUENCE</scope>
    <source>
        <strain evidence="3">CHK192-19661</strain>
    </source>
</reference>
<dbReference type="Pfam" id="PF06054">
    <property type="entry name" value="CoiA_nuc"/>
    <property type="match status" value="1"/>
</dbReference>
<evidence type="ECO:0008006" key="5">
    <source>
        <dbReference type="Google" id="ProtNLM"/>
    </source>
</evidence>
<evidence type="ECO:0000259" key="1">
    <source>
        <dbReference type="Pfam" id="PF06054"/>
    </source>
</evidence>
<feature type="domain" description="Competence protein CoiA nuclease-like" evidence="1">
    <location>
        <begin position="85"/>
        <end position="142"/>
    </location>
</feature>
<feature type="domain" description="Competence protein CoiA-like N-terminal" evidence="2">
    <location>
        <begin position="10"/>
        <end position="54"/>
    </location>
</feature>
<evidence type="ECO:0000313" key="4">
    <source>
        <dbReference type="Proteomes" id="UP000824025"/>
    </source>
</evidence>
<dbReference type="Pfam" id="PF25164">
    <property type="entry name" value="CoiA_N"/>
    <property type="match status" value="1"/>
</dbReference>
<accession>A0A9D2II67</accession>
<dbReference type="EMBL" id="DXCF01000031">
    <property type="protein sequence ID" value="HIZ10017.1"/>
    <property type="molecule type" value="Genomic_DNA"/>
</dbReference>
<dbReference type="Proteomes" id="UP000824025">
    <property type="component" value="Unassembled WGS sequence"/>
</dbReference>
<dbReference type="AlphaFoldDB" id="A0A9D2II67"/>
<dbReference type="InterPro" id="IPR010330">
    <property type="entry name" value="CoiA_nuc"/>
</dbReference>
<dbReference type="InterPro" id="IPR057253">
    <property type="entry name" value="CoiA-like_N"/>
</dbReference>
<gene>
    <name evidence="3" type="ORF">H9726_05980</name>
</gene>